<sequence>MNPTALEPITNGLMMFSVSAGSGSSPAVALRGSAAEFTKCTRSSVNDDAQLEEICKGAGKNSARVYVSG</sequence>
<evidence type="ECO:0000313" key="2">
    <source>
        <dbReference type="Proteomes" id="UP000769157"/>
    </source>
</evidence>
<dbReference type="Proteomes" id="UP000769157">
    <property type="component" value="Unassembled WGS sequence"/>
</dbReference>
<accession>A0A9P8T9Q7</accession>
<dbReference type="RefSeq" id="XP_046064774.1">
    <property type="nucleotide sequence ID" value="XM_046203962.1"/>
</dbReference>
<evidence type="ECO:0000313" key="1">
    <source>
        <dbReference type="EMBL" id="KAH3671598.1"/>
    </source>
</evidence>
<reference evidence="1" key="1">
    <citation type="journal article" date="2021" name="Open Biol.">
        <title>Shared evolutionary footprints suggest mitochondrial oxidative damage underlies multiple complex I losses in fungi.</title>
        <authorList>
            <person name="Schikora-Tamarit M.A."/>
            <person name="Marcet-Houben M."/>
            <person name="Nosek J."/>
            <person name="Gabaldon T."/>
        </authorList>
    </citation>
    <scope>NUCLEOTIDE SEQUENCE</scope>
    <source>
        <strain evidence="1">CBS6075</strain>
    </source>
</reference>
<dbReference type="GeneID" id="70232269"/>
<keyword evidence="2" id="KW-1185">Reference proteome</keyword>
<dbReference type="AlphaFoldDB" id="A0A9P8T9Q7"/>
<name>A0A9P8T9Q7_9ASCO</name>
<reference evidence="1" key="2">
    <citation type="submission" date="2021-01" db="EMBL/GenBank/DDBJ databases">
        <authorList>
            <person name="Schikora-Tamarit M.A."/>
        </authorList>
    </citation>
    <scope>NUCLEOTIDE SEQUENCE</scope>
    <source>
        <strain evidence="1">CBS6075</strain>
    </source>
</reference>
<comment type="caution">
    <text evidence="1">The sequence shown here is derived from an EMBL/GenBank/DDBJ whole genome shotgun (WGS) entry which is preliminary data.</text>
</comment>
<organism evidence="1 2">
    <name type="scientific">Ogataea philodendri</name>
    <dbReference type="NCBI Taxonomy" id="1378263"/>
    <lineage>
        <taxon>Eukaryota</taxon>
        <taxon>Fungi</taxon>
        <taxon>Dikarya</taxon>
        <taxon>Ascomycota</taxon>
        <taxon>Saccharomycotina</taxon>
        <taxon>Pichiomycetes</taxon>
        <taxon>Pichiales</taxon>
        <taxon>Pichiaceae</taxon>
        <taxon>Ogataea</taxon>
    </lineage>
</organism>
<gene>
    <name evidence="1" type="ORF">OGAPHI_000301</name>
</gene>
<dbReference type="EMBL" id="JAEUBE010000055">
    <property type="protein sequence ID" value="KAH3671598.1"/>
    <property type="molecule type" value="Genomic_DNA"/>
</dbReference>
<protein>
    <submittedName>
        <fullName evidence="1">Uncharacterized protein</fullName>
    </submittedName>
</protein>
<proteinExistence type="predicted"/>